<comment type="caution">
    <text evidence="4">The sequence shown here is derived from an EMBL/GenBank/DDBJ whole genome shotgun (WGS) entry which is preliminary data.</text>
</comment>
<feature type="region of interest" description="Disordered" evidence="2">
    <location>
        <begin position="366"/>
        <end position="400"/>
    </location>
</feature>
<gene>
    <name evidence="4" type="ORF">BB8028_0004g11610</name>
</gene>
<feature type="compositionally biased region" description="Basic and acidic residues" evidence="2">
    <location>
        <begin position="64"/>
        <end position="74"/>
    </location>
</feature>
<evidence type="ECO:0000256" key="1">
    <source>
        <dbReference type="SAM" id="Coils"/>
    </source>
</evidence>
<evidence type="ECO:0000259" key="3">
    <source>
        <dbReference type="PROSITE" id="PS50165"/>
    </source>
</evidence>
<protein>
    <recommendedName>
        <fullName evidence="3">UvrC family homology region profile domain-containing protein</fullName>
    </recommendedName>
</protein>
<dbReference type="EMBL" id="JRHA01000004">
    <property type="protein sequence ID" value="PQK14231.1"/>
    <property type="molecule type" value="Genomic_DNA"/>
</dbReference>
<organism evidence="4 5">
    <name type="scientific">Beauveria bassiana</name>
    <name type="common">White muscardine disease fungus</name>
    <name type="synonym">Tritirachium shiotae</name>
    <dbReference type="NCBI Taxonomy" id="176275"/>
    <lineage>
        <taxon>Eukaryota</taxon>
        <taxon>Fungi</taxon>
        <taxon>Dikarya</taxon>
        <taxon>Ascomycota</taxon>
        <taxon>Pezizomycotina</taxon>
        <taxon>Sordariomycetes</taxon>
        <taxon>Hypocreomycetidae</taxon>
        <taxon>Hypocreales</taxon>
        <taxon>Cordycipitaceae</taxon>
        <taxon>Beauveria</taxon>
    </lineage>
</organism>
<feature type="region of interest" description="Disordered" evidence="2">
    <location>
        <begin position="1"/>
        <end position="125"/>
    </location>
</feature>
<dbReference type="AlphaFoldDB" id="A0A2S7YDH5"/>
<dbReference type="GO" id="GO:0009381">
    <property type="term" value="F:excinuclease ABC activity"/>
    <property type="evidence" value="ECO:0007669"/>
    <property type="project" value="InterPro"/>
</dbReference>
<dbReference type="Proteomes" id="UP000237441">
    <property type="component" value="Unassembled WGS sequence"/>
</dbReference>
<evidence type="ECO:0000313" key="5">
    <source>
        <dbReference type="Proteomes" id="UP000237441"/>
    </source>
</evidence>
<keyword evidence="1" id="KW-0175">Coiled coil</keyword>
<name>A0A2S7YDH5_BEABA</name>
<dbReference type="OrthoDB" id="10646894at2759"/>
<accession>A0A2S7YDH5</accession>
<reference evidence="4 5" key="1">
    <citation type="submission" date="2016-07" db="EMBL/GenBank/DDBJ databases">
        <title>Comparative genomics of the entomopathogenic fungus Beauveria bassiana.</title>
        <authorList>
            <person name="Valero Jimenez C.A."/>
            <person name="Zwaan B.J."/>
            <person name="Van Kan J.A."/>
            <person name="Takken W."/>
            <person name="Debets A.J."/>
            <person name="Schoustra S.E."/>
            <person name="Koenraadt C.J."/>
        </authorList>
    </citation>
    <scope>NUCLEOTIDE SEQUENCE [LARGE SCALE GENOMIC DNA]</scope>
    <source>
        <strain evidence="4 5">ARSEF 8028</strain>
    </source>
</reference>
<evidence type="ECO:0000256" key="2">
    <source>
        <dbReference type="SAM" id="MobiDB-lite"/>
    </source>
</evidence>
<feature type="compositionally biased region" description="Low complexity" evidence="2">
    <location>
        <begin position="13"/>
        <end position="28"/>
    </location>
</feature>
<dbReference type="InterPro" id="IPR001162">
    <property type="entry name" value="UvrC_RNase_H_dom"/>
</dbReference>
<feature type="coiled-coil region" evidence="1">
    <location>
        <begin position="155"/>
        <end position="208"/>
    </location>
</feature>
<feature type="domain" description="UvrC family homology region profile" evidence="3">
    <location>
        <begin position="85"/>
        <end position="205"/>
    </location>
</feature>
<feature type="compositionally biased region" description="Basic and acidic residues" evidence="2">
    <location>
        <begin position="37"/>
        <end position="55"/>
    </location>
</feature>
<proteinExistence type="predicted"/>
<evidence type="ECO:0000313" key="4">
    <source>
        <dbReference type="EMBL" id="PQK14231.1"/>
    </source>
</evidence>
<sequence length="423" mass="47703">MPANHDLDANEGPSEPSRFPTSTRTSSEADCEDQSDDQLKRGKREREDQIQDQRKTKSPFRASRSLDREQEEGCNRGPSMHSNGESLPEVSSPILGIFQSSLQQGESSKKTKKREQAGAELPEYDSLQAEINNSLRTEKHLRCQNRKNINSKQRTRGLRARNKRLARENEQLAREKQLAQENERLAREKQLAQENKQLAQEIKRLNIELGKAFGSSLSDMCNVIKSQMMIDAKNIQIEHFKSIALKHCGKPLQHGDSTEESDTTIQGMENLRLEVKKQLQETNTILNESMQVFKKKQKETETRILASLKLESGTRIREQDNYNYHDAEPIGSGDGSLLVMPGLDFSAPTPFPFLSLQATSSDTVAFEPLSPRSNEPMASHDPHSIHPPRSLTSSVRSQDAGGAFLSGLPWSEYQDESWTGFSR</sequence>
<dbReference type="PROSITE" id="PS50165">
    <property type="entry name" value="UVRC"/>
    <property type="match status" value="1"/>
</dbReference>